<keyword evidence="5" id="KW-0238">DNA-binding</keyword>
<dbReference type="GO" id="GO:0006357">
    <property type="term" value="P:regulation of transcription by RNA polymerase II"/>
    <property type="evidence" value="ECO:0007669"/>
    <property type="project" value="TreeGrafter"/>
</dbReference>
<comment type="similarity">
    <text evidence="8">Belongs to the HSF family. Class A subfamily.</text>
</comment>
<keyword evidence="12" id="KW-1185">Reference proteome</keyword>
<evidence type="ECO:0000256" key="3">
    <source>
        <dbReference type="ARBA" id="ARBA00023015"/>
    </source>
</evidence>
<evidence type="ECO:0000313" key="12">
    <source>
        <dbReference type="Proteomes" id="UP000685013"/>
    </source>
</evidence>
<evidence type="ECO:0000256" key="7">
    <source>
        <dbReference type="ARBA" id="ARBA00023242"/>
    </source>
</evidence>
<evidence type="ECO:0000256" key="9">
    <source>
        <dbReference type="SAM" id="Coils"/>
    </source>
</evidence>
<dbReference type="GO" id="GO:0000978">
    <property type="term" value="F:RNA polymerase II cis-regulatory region sequence-specific DNA binding"/>
    <property type="evidence" value="ECO:0007669"/>
    <property type="project" value="TreeGrafter"/>
</dbReference>
<dbReference type="GO" id="GO:0003700">
    <property type="term" value="F:DNA-binding transcription factor activity"/>
    <property type="evidence" value="ECO:0007669"/>
    <property type="project" value="InterPro"/>
</dbReference>
<proteinExistence type="inferred from homology"/>
<keyword evidence="4" id="KW-0346">Stress response</keyword>
<evidence type="ECO:0000313" key="11">
    <source>
        <dbReference type="EMBL" id="KAG6604741.1"/>
    </source>
</evidence>
<feature type="non-terminal residue" evidence="11">
    <location>
        <position position="1"/>
    </location>
</feature>
<accession>A0AAV6P1K4</accession>
<dbReference type="AlphaFoldDB" id="A0AAV6P1K4"/>
<organism evidence="11 12">
    <name type="scientific">Cucurbita argyrosperma subsp. sororia</name>
    <dbReference type="NCBI Taxonomy" id="37648"/>
    <lineage>
        <taxon>Eukaryota</taxon>
        <taxon>Viridiplantae</taxon>
        <taxon>Streptophyta</taxon>
        <taxon>Embryophyta</taxon>
        <taxon>Tracheophyta</taxon>
        <taxon>Spermatophyta</taxon>
        <taxon>Magnoliopsida</taxon>
        <taxon>eudicotyledons</taxon>
        <taxon>Gunneridae</taxon>
        <taxon>Pentapetalae</taxon>
        <taxon>rosids</taxon>
        <taxon>fabids</taxon>
        <taxon>Cucurbitales</taxon>
        <taxon>Cucurbitaceae</taxon>
        <taxon>Cucurbiteae</taxon>
        <taxon>Cucurbita</taxon>
    </lineage>
</organism>
<protein>
    <submittedName>
        <fullName evidence="11">Heat stress transcription factor A-4b</fullName>
    </submittedName>
</protein>
<feature type="domain" description="HSF-type DNA-binding" evidence="10">
    <location>
        <begin position="54"/>
        <end position="78"/>
    </location>
</feature>
<comment type="subcellular location">
    <subcellularLocation>
        <location evidence="1">Nucleus</location>
    </subcellularLocation>
</comment>
<sequence>MEGSDGSYGGAPPPFLTKTYEMVDDPMTNSVVSWSKSGYSFVVWNPPEFAKELLPVYFKHNNFSSFVRQLNTYGFRKVDRDQWEFANEGFIRGRTHLLKSIHRRKPIFSHSQSQSQSQSHGSGAPLSELERQELELKIKTLHQEKTILQTQLQEHEHEKEQIGRQIQTMCQQIWRMGNQQKQLIAIMAAELQKDQSRKRRKIGKLSEFLGEEWLEVERDERNGLKNGLKVPALELMGKLEVSLGLCEDLLCNVAEVLGGEMSGKRKEMEGKGVKEGEKRGENGVNDVFWEQFLTEVPGCSNGGEVYLDRRSNVSR</sequence>
<comment type="caution">
    <text evidence="11">The sequence shown here is derived from an EMBL/GenBank/DDBJ whole genome shotgun (WGS) entry which is preliminary data.</text>
</comment>
<dbReference type="SMART" id="SM00415">
    <property type="entry name" value="HSF"/>
    <property type="match status" value="1"/>
</dbReference>
<dbReference type="FunFam" id="1.10.10.10:FF:000057">
    <property type="entry name" value="Heat shock transcription factor 1"/>
    <property type="match status" value="1"/>
</dbReference>
<evidence type="ECO:0000259" key="10">
    <source>
        <dbReference type="PROSITE" id="PS00434"/>
    </source>
</evidence>
<gene>
    <name evidence="11" type="primary">HSFA4B</name>
    <name evidence="11" type="ORF">SDJN03_02058</name>
</gene>
<dbReference type="Proteomes" id="UP000685013">
    <property type="component" value="Chromosome 2"/>
</dbReference>
<dbReference type="GO" id="GO:0034605">
    <property type="term" value="P:cellular response to heat"/>
    <property type="evidence" value="ECO:0007669"/>
    <property type="project" value="TreeGrafter"/>
</dbReference>
<name>A0AAV6P1K4_9ROSI</name>
<evidence type="ECO:0000256" key="8">
    <source>
        <dbReference type="ARBA" id="ARBA00061350"/>
    </source>
</evidence>
<evidence type="ECO:0000256" key="2">
    <source>
        <dbReference type="ARBA" id="ARBA00022553"/>
    </source>
</evidence>
<keyword evidence="6" id="KW-0804">Transcription</keyword>
<feature type="coiled-coil region" evidence="9">
    <location>
        <begin position="131"/>
        <end position="172"/>
    </location>
</feature>
<dbReference type="PROSITE" id="PS00434">
    <property type="entry name" value="HSF_DOMAIN"/>
    <property type="match status" value="1"/>
</dbReference>
<dbReference type="InterPro" id="IPR000232">
    <property type="entry name" value="HSF_DNA-bd"/>
</dbReference>
<dbReference type="Pfam" id="PF00447">
    <property type="entry name" value="HSF_DNA-bind"/>
    <property type="match status" value="1"/>
</dbReference>
<keyword evidence="2" id="KW-0597">Phosphoprotein</keyword>
<dbReference type="PANTHER" id="PTHR10015:SF456">
    <property type="entry name" value="E2F_DP FAMILY WINGED-HELIX DNA-BINDING DOMAIN-CONTAINING PROTEIN-RELATED"/>
    <property type="match status" value="1"/>
</dbReference>
<evidence type="ECO:0000256" key="4">
    <source>
        <dbReference type="ARBA" id="ARBA00023016"/>
    </source>
</evidence>
<dbReference type="EMBL" id="JAGKQH010000002">
    <property type="protein sequence ID" value="KAG6604741.1"/>
    <property type="molecule type" value="Genomic_DNA"/>
</dbReference>
<evidence type="ECO:0000256" key="6">
    <source>
        <dbReference type="ARBA" id="ARBA00023163"/>
    </source>
</evidence>
<evidence type="ECO:0000256" key="5">
    <source>
        <dbReference type="ARBA" id="ARBA00023125"/>
    </source>
</evidence>
<dbReference type="PANTHER" id="PTHR10015">
    <property type="entry name" value="HEAT SHOCK TRANSCRIPTION FACTOR"/>
    <property type="match status" value="1"/>
</dbReference>
<dbReference type="GO" id="GO:0005634">
    <property type="term" value="C:nucleus"/>
    <property type="evidence" value="ECO:0007669"/>
    <property type="project" value="UniProtKB-SubCell"/>
</dbReference>
<keyword evidence="3" id="KW-0805">Transcription regulation</keyword>
<keyword evidence="7" id="KW-0539">Nucleus</keyword>
<reference evidence="11 12" key="1">
    <citation type="journal article" date="2021" name="Hortic Res">
        <title>The domestication of Cucurbita argyrosperma as revealed by the genome of its wild relative.</title>
        <authorList>
            <person name="Barrera-Redondo J."/>
            <person name="Sanchez-de la Vega G."/>
            <person name="Aguirre-Liguori J.A."/>
            <person name="Castellanos-Morales G."/>
            <person name="Gutierrez-Guerrero Y.T."/>
            <person name="Aguirre-Dugua X."/>
            <person name="Aguirre-Planter E."/>
            <person name="Tenaillon M.I."/>
            <person name="Lira-Saade R."/>
            <person name="Eguiarte L.E."/>
        </authorList>
    </citation>
    <scope>NUCLEOTIDE SEQUENCE [LARGE SCALE GENOMIC DNA]</scope>
    <source>
        <strain evidence="11">JBR-2021</strain>
    </source>
</reference>
<keyword evidence="9" id="KW-0175">Coiled coil</keyword>
<evidence type="ECO:0000256" key="1">
    <source>
        <dbReference type="ARBA" id="ARBA00004123"/>
    </source>
</evidence>